<reference evidence="3" key="1">
    <citation type="journal article" date="2011" name="MBio">
        <title>Novel metabolic attributes of the genus Cyanothece, comprising a group of unicellular nitrogen-fixing Cyanobacteria.</title>
        <authorList>
            <person name="Bandyopadhyay A."/>
            <person name="Elvitigala T."/>
            <person name="Welsh E."/>
            <person name="Stockel J."/>
            <person name="Liberton M."/>
            <person name="Min H."/>
            <person name="Sherman L.A."/>
            <person name="Pakrasi H.B."/>
        </authorList>
    </citation>
    <scope>NUCLEOTIDE SEQUENCE [LARGE SCALE GENOMIC DNA]</scope>
    <source>
        <strain evidence="3">PCC 7424</strain>
    </source>
</reference>
<sequence length="87" mass="9109">MAKNLLILLIASGSFSLALLMANSSQAAPILSQNPESSIFQASVLTNLSVNSPSLNWTQDKNNPILHSLGCSCVTCTQSSSSSVNIQ</sequence>
<keyword evidence="1" id="KW-0732">Signal</keyword>
<accession>B7KKM3</accession>
<feature type="signal peptide" evidence="1">
    <location>
        <begin position="1"/>
        <end position="27"/>
    </location>
</feature>
<organism evidence="2 3">
    <name type="scientific">Gloeothece citriformis (strain PCC 7424)</name>
    <name type="common">Cyanothece sp. (strain PCC 7424)</name>
    <dbReference type="NCBI Taxonomy" id="65393"/>
    <lineage>
        <taxon>Bacteria</taxon>
        <taxon>Bacillati</taxon>
        <taxon>Cyanobacteriota</taxon>
        <taxon>Cyanophyceae</taxon>
        <taxon>Oscillatoriophycideae</taxon>
        <taxon>Chroococcales</taxon>
        <taxon>Aphanothecaceae</taxon>
        <taxon>Gloeothece</taxon>
        <taxon>Gloeothece citriformis</taxon>
    </lineage>
</organism>
<dbReference type="EMBL" id="CP001291">
    <property type="protein sequence ID" value="ACK72356.1"/>
    <property type="molecule type" value="Genomic_DNA"/>
</dbReference>
<keyword evidence="3" id="KW-1185">Reference proteome</keyword>
<dbReference type="HOGENOM" id="CLU_2492646_0_0_3"/>
<gene>
    <name evidence="2" type="ordered locus">PCC7424_3982</name>
</gene>
<evidence type="ECO:0000313" key="2">
    <source>
        <dbReference type="EMBL" id="ACK72356.1"/>
    </source>
</evidence>
<dbReference type="AlphaFoldDB" id="B7KKM3"/>
<dbReference type="Proteomes" id="UP000002384">
    <property type="component" value="Chromosome"/>
</dbReference>
<dbReference type="RefSeq" id="WP_015955941.1">
    <property type="nucleotide sequence ID" value="NC_011729.1"/>
</dbReference>
<dbReference type="KEGG" id="cyc:PCC7424_3982"/>
<protein>
    <submittedName>
        <fullName evidence="2">Uncharacterized protein</fullName>
    </submittedName>
</protein>
<evidence type="ECO:0000313" key="3">
    <source>
        <dbReference type="Proteomes" id="UP000002384"/>
    </source>
</evidence>
<proteinExistence type="predicted"/>
<evidence type="ECO:0000256" key="1">
    <source>
        <dbReference type="SAM" id="SignalP"/>
    </source>
</evidence>
<name>B7KKM3_GLOC7</name>
<feature type="chain" id="PRO_5002859059" evidence="1">
    <location>
        <begin position="28"/>
        <end position="87"/>
    </location>
</feature>